<dbReference type="OrthoDB" id="2078486at2"/>
<keyword evidence="2" id="KW-1185">Reference proteome</keyword>
<dbReference type="AlphaFoldDB" id="A0A6I5ZTA6"/>
<gene>
    <name evidence="1" type="ORF">MGLY_25540</name>
</gene>
<evidence type="ECO:0000313" key="2">
    <source>
        <dbReference type="Proteomes" id="UP000425916"/>
    </source>
</evidence>
<proteinExistence type="predicted"/>
<name>A0A6I5ZTA6_9FIRM</name>
<dbReference type="Proteomes" id="UP000425916">
    <property type="component" value="Chromosome"/>
</dbReference>
<dbReference type="EMBL" id="CP046244">
    <property type="protein sequence ID" value="QGP93154.1"/>
    <property type="molecule type" value="Genomic_DNA"/>
</dbReference>
<sequence length="72" mass="8515">MAHEKDLASTFVLITNLMDTEKYPDPKVLKEYKEQHAVEKQFRFLKQPVLLGPIFLKNKNRVEACLSSFNWF</sequence>
<organism evidence="1 2">
    <name type="scientific">Neomoorella glycerini</name>
    <dbReference type="NCBI Taxonomy" id="55779"/>
    <lineage>
        <taxon>Bacteria</taxon>
        <taxon>Bacillati</taxon>
        <taxon>Bacillota</taxon>
        <taxon>Clostridia</taxon>
        <taxon>Neomoorellales</taxon>
        <taxon>Neomoorellaceae</taxon>
        <taxon>Neomoorella</taxon>
    </lineage>
</organism>
<reference evidence="1 2" key="1">
    <citation type="submission" date="2019-11" db="EMBL/GenBank/DDBJ databases">
        <title>Genome sequence of Moorella glycerini DSM11254.</title>
        <authorList>
            <person name="Poehlein A."/>
            <person name="Boeer T."/>
            <person name="Daniel R."/>
        </authorList>
    </citation>
    <scope>NUCLEOTIDE SEQUENCE [LARGE SCALE GENOMIC DNA]</scope>
    <source>
        <strain evidence="1 2">DSM 11254</strain>
    </source>
</reference>
<evidence type="ECO:0000313" key="1">
    <source>
        <dbReference type="EMBL" id="QGP93154.1"/>
    </source>
</evidence>
<protein>
    <submittedName>
        <fullName evidence="1">Uncharacterized protein</fullName>
    </submittedName>
</protein>
<accession>A0A6I5ZTA6</accession>